<organism evidence="2 3">
    <name type="scientific">Flavobacterium helocola</name>
    <dbReference type="NCBI Taxonomy" id="3139139"/>
    <lineage>
        <taxon>Bacteria</taxon>
        <taxon>Pseudomonadati</taxon>
        <taxon>Bacteroidota</taxon>
        <taxon>Flavobacteriia</taxon>
        <taxon>Flavobacteriales</taxon>
        <taxon>Flavobacteriaceae</taxon>
        <taxon>Flavobacterium</taxon>
    </lineage>
</organism>
<protein>
    <recommendedName>
        <fullName evidence="4">DUF3347 domain-containing protein</fullName>
    </recommendedName>
</protein>
<evidence type="ECO:0000313" key="2">
    <source>
        <dbReference type="EMBL" id="MEL1248692.1"/>
    </source>
</evidence>
<proteinExistence type="predicted"/>
<evidence type="ECO:0000256" key="1">
    <source>
        <dbReference type="SAM" id="SignalP"/>
    </source>
</evidence>
<name>A0ABU9IAA4_9FLAO</name>
<feature type="chain" id="PRO_5045137976" description="DUF3347 domain-containing protein" evidence="1">
    <location>
        <begin position="21"/>
        <end position="112"/>
    </location>
</feature>
<keyword evidence="1" id="KW-0732">Signal</keyword>
<keyword evidence="3" id="KW-1185">Reference proteome</keyword>
<feature type="signal peptide" evidence="1">
    <location>
        <begin position="1"/>
        <end position="20"/>
    </location>
</feature>
<dbReference type="Proteomes" id="UP001393056">
    <property type="component" value="Unassembled WGS sequence"/>
</dbReference>
<dbReference type="EMBL" id="JBBYHT010000005">
    <property type="protein sequence ID" value="MEL1248692.1"/>
    <property type="molecule type" value="Genomic_DNA"/>
</dbReference>
<sequence>MKKIFLSLIIFFALSNTAFAQDKVQEKKSKDPVVLAKMEIAELVKEIPLESSLENGLISLLTYKHETLAKVTTDKERNQVYETMKSKLDGSLTPEQLKKLKSNKKLYENLIK</sequence>
<reference evidence="2 3" key="1">
    <citation type="submission" date="2024-04" db="EMBL/GenBank/DDBJ databases">
        <title>Flavobacterium sp. DGU41 16S ribosomal RNA gene Genome sequencing and assembly.</title>
        <authorList>
            <person name="Park S."/>
        </authorList>
    </citation>
    <scope>NUCLEOTIDE SEQUENCE [LARGE SCALE GENOMIC DNA]</scope>
    <source>
        <strain evidence="2 3">DGU41</strain>
    </source>
</reference>
<comment type="caution">
    <text evidence="2">The sequence shown here is derived from an EMBL/GenBank/DDBJ whole genome shotgun (WGS) entry which is preliminary data.</text>
</comment>
<dbReference type="RefSeq" id="WP_341683543.1">
    <property type="nucleotide sequence ID" value="NZ_JBBYHT010000005.1"/>
</dbReference>
<evidence type="ECO:0000313" key="3">
    <source>
        <dbReference type="Proteomes" id="UP001393056"/>
    </source>
</evidence>
<accession>A0ABU9IAA4</accession>
<evidence type="ECO:0008006" key="4">
    <source>
        <dbReference type="Google" id="ProtNLM"/>
    </source>
</evidence>
<gene>
    <name evidence="2" type="ORF">AAEO58_11630</name>
</gene>